<organism evidence="7">
    <name type="scientific">Musca domestica</name>
    <name type="common">House fly</name>
    <dbReference type="NCBI Taxonomy" id="7370"/>
    <lineage>
        <taxon>Eukaryota</taxon>
        <taxon>Metazoa</taxon>
        <taxon>Ecdysozoa</taxon>
        <taxon>Arthropoda</taxon>
        <taxon>Hexapoda</taxon>
        <taxon>Insecta</taxon>
        <taxon>Pterygota</taxon>
        <taxon>Neoptera</taxon>
        <taxon>Endopterygota</taxon>
        <taxon>Diptera</taxon>
        <taxon>Brachycera</taxon>
        <taxon>Muscomorpha</taxon>
        <taxon>Muscoidea</taxon>
        <taxon>Muscidae</taxon>
        <taxon>Musca</taxon>
    </lineage>
</organism>
<evidence type="ECO:0000313" key="7">
    <source>
        <dbReference type="EnsemblMetazoa" id="MDOA001246-PA"/>
    </source>
</evidence>
<accession>A0A1I8M4V6</accession>
<dbReference type="VEuPathDB" id="VectorBase:MDOMA2_005263"/>
<protein>
    <recommendedName>
        <fullName evidence="6">CHCH domain-containing protein</fullName>
    </recommendedName>
</protein>
<keyword evidence="3" id="KW-1015">Disulfide bond</keyword>
<dbReference type="GO" id="GO:0005758">
    <property type="term" value="C:mitochondrial intermembrane space"/>
    <property type="evidence" value="ECO:0007669"/>
    <property type="project" value="TreeGrafter"/>
</dbReference>
<comment type="similarity">
    <text evidence="4">Belongs to the COX19 family.</text>
</comment>
<evidence type="ECO:0000259" key="6">
    <source>
        <dbReference type="Pfam" id="PF06747"/>
    </source>
</evidence>
<dbReference type="GO" id="GO:0033617">
    <property type="term" value="P:mitochondrial respiratory chain complex IV assembly"/>
    <property type="evidence" value="ECO:0007669"/>
    <property type="project" value="TreeGrafter"/>
</dbReference>
<keyword evidence="2" id="KW-0963">Cytoplasm</keyword>
<feature type="compositionally biased region" description="Low complexity" evidence="5">
    <location>
        <begin position="87"/>
        <end position="98"/>
    </location>
</feature>
<name>A0A1I8M4V6_MUSDO</name>
<dbReference type="PANTHER" id="PTHR21107">
    <property type="entry name" value="CYTOCHROME C OXIDASE ASSEMBLY PROTEIN COX19"/>
    <property type="match status" value="1"/>
</dbReference>
<dbReference type="PANTHER" id="PTHR21107:SF2">
    <property type="entry name" value="CYTOCHROME C OXIDASE ASSEMBLY PROTEIN COX19"/>
    <property type="match status" value="1"/>
</dbReference>
<dbReference type="eggNOG" id="KOG3477">
    <property type="taxonomic scope" value="Eukaryota"/>
</dbReference>
<dbReference type="STRING" id="7370.A0A1I8M4V6"/>
<feature type="domain" description="CHCH" evidence="6">
    <location>
        <begin position="34"/>
        <end position="63"/>
    </location>
</feature>
<evidence type="ECO:0000256" key="1">
    <source>
        <dbReference type="ARBA" id="ARBA00004496"/>
    </source>
</evidence>
<dbReference type="InterPro" id="IPR051383">
    <property type="entry name" value="COX19"/>
</dbReference>
<dbReference type="AlphaFoldDB" id="A0A1I8M4V6"/>
<gene>
    <name evidence="7" type="primary">101893242</name>
</gene>
<dbReference type="InterPro" id="IPR010625">
    <property type="entry name" value="CHCH"/>
</dbReference>
<sequence length="98" mass="11523">MTSNTFNQSKFIPTAPEKGSFPLDHEGLCKKYYLLYMRCLHQSDDQSAQCRNEAREYLNCRMKNELMEKAEWSKLGFEDKSERQKETTTTTSTPNRTK</sequence>
<dbReference type="Pfam" id="PF06747">
    <property type="entry name" value="CHCH"/>
    <property type="match status" value="1"/>
</dbReference>
<dbReference type="EnsemblMetazoa" id="MDOA001246-RA">
    <property type="protein sequence ID" value="MDOA001246-PA"/>
    <property type="gene ID" value="MDOA001246"/>
</dbReference>
<proteinExistence type="inferred from homology"/>
<comment type="subcellular location">
    <subcellularLocation>
        <location evidence="1">Cytoplasm</location>
    </subcellularLocation>
</comment>
<feature type="region of interest" description="Disordered" evidence="5">
    <location>
        <begin position="74"/>
        <end position="98"/>
    </location>
</feature>
<reference evidence="7" key="1">
    <citation type="submission" date="2020-05" db="UniProtKB">
        <authorList>
            <consortium name="EnsemblMetazoa"/>
        </authorList>
    </citation>
    <scope>IDENTIFICATION</scope>
    <source>
        <strain evidence="7">Aabys</strain>
    </source>
</reference>
<feature type="compositionally biased region" description="Basic and acidic residues" evidence="5">
    <location>
        <begin position="74"/>
        <end position="86"/>
    </location>
</feature>
<dbReference type="PROSITE" id="PS51808">
    <property type="entry name" value="CHCH"/>
    <property type="match status" value="1"/>
</dbReference>
<evidence type="ECO:0000256" key="5">
    <source>
        <dbReference type="SAM" id="MobiDB-lite"/>
    </source>
</evidence>
<evidence type="ECO:0000256" key="3">
    <source>
        <dbReference type="ARBA" id="ARBA00023157"/>
    </source>
</evidence>
<dbReference type="VEuPathDB" id="VectorBase:MDOA001246"/>
<dbReference type="OrthoDB" id="1532798at2759"/>
<evidence type="ECO:0000256" key="4">
    <source>
        <dbReference type="ARBA" id="ARBA00038223"/>
    </source>
</evidence>
<evidence type="ECO:0000256" key="2">
    <source>
        <dbReference type="ARBA" id="ARBA00022490"/>
    </source>
</evidence>